<keyword evidence="1" id="KW-1185">Reference proteome</keyword>
<accession>A0A7I4YJD2</accession>
<dbReference type="AlphaFoldDB" id="A0A7I4YJD2"/>
<dbReference type="Proteomes" id="UP000025227">
    <property type="component" value="Unplaced"/>
</dbReference>
<evidence type="ECO:0000313" key="2">
    <source>
        <dbReference type="WBParaSite" id="HCON_00099472-00001"/>
    </source>
</evidence>
<sequence>MSFALLYGPNKGVSRYSLSVKTGEVSLSEKFALWTLVLEVCVQTAALKFDVC</sequence>
<reference evidence="2" key="1">
    <citation type="submission" date="2020-12" db="UniProtKB">
        <authorList>
            <consortium name="WormBaseParasite"/>
        </authorList>
    </citation>
    <scope>IDENTIFICATION</scope>
    <source>
        <strain evidence="2">MHco3</strain>
    </source>
</reference>
<protein>
    <submittedName>
        <fullName evidence="2">Uncharacterized protein</fullName>
    </submittedName>
</protein>
<proteinExistence type="predicted"/>
<name>A0A7I4YJD2_HAECO</name>
<organism evidence="1 2">
    <name type="scientific">Haemonchus contortus</name>
    <name type="common">Barber pole worm</name>
    <dbReference type="NCBI Taxonomy" id="6289"/>
    <lineage>
        <taxon>Eukaryota</taxon>
        <taxon>Metazoa</taxon>
        <taxon>Ecdysozoa</taxon>
        <taxon>Nematoda</taxon>
        <taxon>Chromadorea</taxon>
        <taxon>Rhabditida</taxon>
        <taxon>Rhabditina</taxon>
        <taxon>Rhabditomorpha</taxon>
        <taxon>Strongyloidea</taxon>
        <taxon>Trichostrongylidae</taxon>
        <taxon>Haemonchus</taxon>
    </lineage>
</organism>
<evidence type="ECO:0000313" key="1">
    <source>
        <dbReference type="Proteomes" id="UP000025227"/>
    </source>
</evidence>
<dbReference type="WBParaSite" id="HCON_00099472-00001">
    <property type="protein sequence ID" value="HCON_00099472-00001"/>
    <property type="gene ID" value="HCON_00099472"/>
</dbReference>